<feature type="region of interest" description="Disordered" evidence="1">
    <location>
        <begin position="193"/>
        <end position="214"/>
    </location>
</feature>
<name>A0A2A2SHY5_9SPHN</name>
<dbReference type="Proteomes" id="UP000218151">
    <property type="component" value="Unassembled WGS sequence"/>
</dbReference>
<reference evidence="3" key="1">
    <citation type="submission" date="2017-09" db="EMBL/GenBank/DDBJ databases">
        <authorList>
            <person name="Feng G."/>
            <person name="Zhu H."/>
        </authorList>
    </citation>
    <scope>NUCLEOTIDE SEQUENCE [LARGE SCALE GENOMIC DNA]</scope>
    <source>
        <strain evidence="3">1PNM-20</strain>
    </source>
</reference>
<dbReference type="AlphaFoldDB" id="A0A2A2SHY5"/>
<dbReference type="InterPro" id="IPR032609">
    <property type="entry name" value="DUF4893"/>
</dbReference>
<keyword evidence="3" id="KW-1185">Reference proteome</keyword>
<protein>
    <submittedName>
        <fullName evidence="2">DUF4893 domain-containing protein</fullName>
    </submittedName>
</protein>
<evidence type="ECO:0000313" key="2">
    <source>
        <dbReference type="EMBL" id="PAX08770.1"/>
    </source>
</evidence>
<comment type="caution">
    <text evidence="2">The sequence shown here is derived from an EMBL/GenBank/DDBJ whole genome shotgun (WGS) entry which is preliminary data.</text>
</comment>
<dbReference type="EMBL" id="NSLI01000002">
    <property type="protein sequence ID" value="PAX08770.1"/>
    <property type="molecule type" value="Genomic_DNA"/>
</dbReference>
<gene>
    <name evidence="2" type="ORF">CKY28_05260</name>
</gene>
<evidence type="ECO:0000313" key="3">
    <source>
        <dbReference type="Proteomes" id="UP000218151"/>
    </source>
</evidence>
<organism evidence="2 3">
    <name type="scientific">Sphingomonas lenta</name>
    <dbReference type="NCBI Taxonomy" id="1141887"/>
    <lineage>
        <taxon>Bacteria</taxon>
        <taxon>Pseudomonadati</taxon>
        <taxon>Pseudomonadota</taxon>
        <taxon>Alphaproteobacteria</taxon>
        <taxon>Sphingomonadales</taxon>
        <taxon>Sphingomonadaceae</taxon>
        <taxon>Sphingomonas</taxon>
    </lineage>
</organism>
<evidence type="ECO:0000256" key="1">
    <source>
        <dbReference type="SAM" id="MobiDB-lite"/>
    </source>
</evidence>
<accession>A0A2A2SHY5</accession>
<sequence>MSLLFGIIALVAPAADWRDLATEDDRRRLRSWRDAWMAALPRARRGGGAAVIAAEGPLFNPDRNLRGPTPPAGDYRCRTFKLGSQGPAGLDFIAYSWFRCRVGADGAFAKVDGSQRPVGAIHAHTSGRAVFLGTLSLGDERRVIRYGRDRNRDMAAFVERVGDRRWRMVFPYPRFESLLDVIELVPVSVGTTGGGTTAGAGATAGAGSGGSETR</sequence>
<dbReference type="OrthoDB" id="9153930at2"/>
<dbReference type="RefSeq" id="WP_095997281.1">
    <property type="nucleotide sequence ID" value="NZ_NSLI01000002.1"/>
</dbReference>
<dbReference type="Pfam" id="PF16233">
    <property type="entry name" value="DUF4893"/>
    <property type="match status" value="1"/>
</dbReference>
<proteinExistence type="predicted"/>